<dbReference type="GO" id="GO:0005829">
    <property type="term" value="C:cytosol"/>
    <property type="evidence" value="ECO:0007669"/>
    <property type="project" value="TreeGrafter"/>
</dbReference>
<dbReference type="GeneID" id="43579256"/>
<evidence type="ECO:0000259" key="12">
    <source>
        <dbReference type="Pfam" id="PF02775"/>
    </source>
</evidence>
<feature type="domain" description="Thiamine pyrophosphate enzyme TPP-binding" evidence="12">
    <location>
        <begin position="404"/>
        <end position="560"/>
    </location>
</feature>
<dbReference type="GO" id="GO:0004737">
    <property type="term" value="F:pyruvate decarboxylase activity"/>
    <property type="evidence" value="ECO:0007669"/>
    <property type="project" value="TreeGrafter"/>
</dbReference>
<accession>A0A5E8B0L6</accession>
<dbReference type="GO" id="GO:0000287">
    <property type="term" value="F:magnesium ion binding"/>
    <property type="evidence" value="ECO:0007669"/>
    <property type="project" value="InterPro"/>
</dbReference>
<evidence type="ECO:0000256" key="3">
    <source>
        <dbReference type="ARBA" id="ARBA00022723"/>
    </source>
</evidence>
<dbReference type="PIRSF" id="PIRSF036565">
    <property type="entry name" value="Pyruvt_ip_decrb"/>
    <property type="match status" value="1"/>
</dbReference>
<evidence type="ECO:0000256" key="1">
    <source>
        <dbReference type="ARBA" id="ARBA00001964"/>
    </source>
</evidence>
<feature type="binding site" evidence="8">
    <location>
        <position position="172"/>
    </location>
    <ligand>
        <name>pyruvate</name>
        <dbReference type="ChEBI" id="CHEBI:15361"/>
        <label>2</label>
        <note>allosteric activator</note>
    </ligand>
</feature>
<comment type="cofactor">
    <cofactor evidence="9">
        <name>Mg(2+)</name>
        <dbReference type="ChEBI" id="CHEBI:18420"/>
    </cofactor>
    <text evidence="9">Binds 1 Mg(2+) per subunit.</text>
</comment>
<keyword evidence="5 9" id="KW-0460">Magnesium</keyword>
<dbReference type="InterPro" id="IPR012110">
    <property type="entry name" value="PDC/IPDC-like"/>
</dbReference>
<feature type="binding site" evidence="9">
    <location>
        <position position="489"/>
    </location>
    <ligand>
        <name>Mg(2+)</name>
        <dbReference type="ChEBI" id="CHEBI:18420"/>
    </ligand>
</feature>
<dbReference type="GO" id="GO:0005634">
    <property type="term" value="C:nucleus"/>
    <property type="evidence" value="ECO:0007669"/>
    <property type="project" value="TreeGrafter"/>
</dbReference>
<dbReference type="Pfam" id="PF02775">
    <property type="entry name" value="TPP_enzyme_C"/>
    <property type="match status" value="1"/>
</dbReference>
<comment type="cofactor">
    <cofactor evidence="1">
        <name>thiamine diphosphate</name>
        <dbReference type="ChEBI" id="CHEBI:58937"/>
    </cofactor>
</comment>
<evidence type="ECO:0000256" key="4">
    <source>
        <dbReference type="ARBA" id="ARBA00022793"/>
    </source>
</evidence>
<evidence type="ECO:0000256" key="10">
    <source>
        <dbReference type="RuleBase" id="RU362132"/>
    </source>
</evidence>
<reference evidence="14 15" key="1">
    <citation type="submission" date="2019-09" db="EMBL/GenBank/DDBJ databases">
        <authorList>
            <person name="Brejova B."/>
        </authorList>
    </citation>
    <scope>NUCLEOTIDE SEQUENCE [LARGE SCALE GENOMIC DNA]</scope>
</reference>
<evidence type="ECO:0000313" key="15">
    <source>
        <dbReference type="Proteomes" id="UP000398389"/>
    </source>
</evidence>
<keyword evidence="3 9" id="KW-0479">Metal-binding</keyword>
<keyword evidence="4" id="KW-0210">Decarboxylase</keyword>
<dbReference type="PANTHER" id="PTHR43452:SF3">
    <property type="entry name" value="TRANSAMINATED AMINO ACID DECARBOXYLASE"/>
    <property type="match status" value="1"/>
</dbReference>
<dbReference type="FunFam" id="3.40.50.970:FF:000024">
    <property type="entry name" value="Pyruvate decarboxylase isozyme"/>
    <property type="match status" value="1"/>
</dbReference>
<dbReference type="Pfam" id="PF00205">
    <property type="entry name" value="TPP_enzyme_M"/>
    <property type="match status" value="1"/>
</dbReference>
<evidence type="ECO:0000259" key="13">
    <source>
        <dbReference type="Pfam" id="PF02776"/>
    </source>
</evidence>
<evidence type="ECO:0000256" key="5">
    <source>
        <dbReference type="ARBA" id="ARBA00022842"/>
    </source>
</evidence>
<dbReference type="CDD" id="cd07038">
    <property type="entry name" value="TPP_PYR_PDC_IPDC_like"/>
    <property type="match status" value="1"/>
</dbReference>
<evidence type="ECO:0008006" key="16">
    <source>
        <dbReference type="Google" id="ProtNLM"/>
    </source>
</evidence>
<feature type="binding site" evidence="9">
    <location>
        <position position="462"/>
    </location>
    <ligand>
        <name>Mg(2+)</name>
        <dbReference type="ChEBI" id="CHEBI:18420"/>
    </ligand>
</feature>
<evidence type="ECO:0000256" key="6">
    <source>
        <dbReference type="ARBA" id="ARBA00023052"/>
    </source>
</evidence>
<evidence type="ECO:0000256" key="8">
    <source>
        <dbReference type="PIRSR" id="PIRSR036565-1"/>
    </source>
</evidence>
<evidence type="ECO:0000256" key="9">
    <source>
        <dbReference type="PIRSR" id="PIRSR036565-2"/>
    </source>
</evidence>
<proteinExistence type="inferred from homology"/>
<feature type="binding site" evidence="8">
    <location>
        <position position="495"/>
    </location>
    <ligand>
        <name>pyruvate</name>
        <dbReference type="ChEBI" id="CHEBI:15361"/>
        <label>1</label>
        <note>substrate; ligand shared between two neighboring subunits</note>
    </ligand>
</feature>
<evidence type="ECO:0000313" key="14">
    <source>
        <dbReference type="EMBL" id="VVT44485.1"/>
    </source>
</evidence>
<comment type="similarity">
    <text evidence="2 10">Belongs to the TPP enzyme family.</text>
</comment>
<dbReference type="Proteomes" id="UP000398389">
    <property type="component" value="Unassembled WGS sequence"/>
</dbReference>
<gene>
    <name evidence="14" type="ORF">SAPINGB_P000432</name>
</gene>
<dbReference type="PANTHER" id="PTHR43452">
    <property type="entry name" value="PYRUVATE DECARBOXYLASE"/>
    <property type="match status" value="1"/>
</dbReference>
<dbReference type="InterPro" id="IPR012000">
    <property type="entry name" value="Thiamin_PyroP_enz_cen_dom"/>
</dbReference>
<evidence type="ECO:0000259" key="11">
    <source>
        <dbReference type="Pfam" id="PF00205"/>
    </source>
</evidence>
<dbReference type="SUPFAM" id="SSF52467">
    <property type="entry name" value="DHS-like NAD/FAD-binding domain"/>
    <property type="match status" value="1"/>
</dbReference>
<dbReference type="InterPro" id="IPR011766">
    <property type="entry name" value="TPP_enzyme_TPP-bd"/>
</dbReference>
<dbReference type="RefSeq" id="XP_031851047.1">
    <property type="nucleotide sequence ID" value="XM_031995156.1"/>
</dbReference>
<feature type="binding site" evidence="8">
    <location>
        <position position="123"/>
    </location>
    <ligand>
        <name>pyruvate</name>
        <dbReference type="ChEBI" id="CHEBI:15361"/>
        <label>1</label>
        <note>substrate; ligand shared between two neighboring subunits</note>
    </ligand>
</feature>
<sequence>MTVTTTPPTSVPLGTYLAIRLAQLGLKHVFGVPGDFNLTLLDHIEASPDLTWIGFCNELNAAYAADGYARVKGTPMTLITTYGVGELSALNGIAGAFAENVPVIHIVGTTGRPIQEAGLLIHHVPPPKGHAPLPANHRIYPETSKPFSVAQEYLLDPRLAPSQIDSAISAAYKQALPVYIYVPVDMVAQPLPKHLLDTPLDLAIESGLESEQEEDSLVDEILTTLYAAKSPVILADTLSERFRLREEITNLVKKAQIPSFSTLLGKGLVDETSPYFAGVYNGELSHTGIAEAVHASDCVLNLGPLLSDSNTGGFTRKIKSENAIILHPLYVQVGDTPRRDGISFVPIVKKLVARLDPAKLQHSPLPQVTLRHDRPSPTPISLASLIHNVSTQFLRPGDVVIPEVGTVQFASPDFIFPADTRIITQVFYSSIGFSLPAAVGAAFAQRELNPANPSRVVLLEGDGSAQMTIQELGTMVRNKLNIAVFLLNNSGYSIERAIWGPQQGYNDICPDWKWTQLLSAFGGSEAKSCLSTRIETKKEEEEFFTNGIINKSDLPRLIEVILHPNNYPWRLDDQVKFMGAQNIAMYKEYSAKHD</sequence>
<evidence type="ECO:0000256" key="2">
    <source>
        <dbReference type="ARBA" id="ARBA00007812"/>
    </source>
</evidence>
<dbReference type="FunFam" id="3.40.50.970:FF:000019">
    <property type="entry name" value="Pyruvate decarboxylase isozyme"/>
    <property type="match status" value="1"/>
</dbReference>
<dbReference type="EMBL" id="CABVLU010000001">
    <property type="protein sequence ID" value="VVT44485.1"/>
    <property type="molecule type" value="Genomic_DNA"/>
</dbReference>
<dbReference type="Pfam" id="PF02776">
    <property type="entry name" value="TPP_enzyme_N"/>
    <property type="match status" value="1"/>
</dbReference>
<dbReference type="OrthoDB" id="308383at2759"/>
<dbReference type="CDD" id="cd02005">
    <property type="entry name" value="TPP_PDC_IPDC"/>
    <property type="match status" value="1"/>
</dbReference>
<dbReference type="Gene3D" id="3.40.50.1220">
    <property type="entry name" value="TPP-binding domain"/>
    <property type="match status" value="1"/>
</dbReference>
<keyword evidence="6 10" id="KW-0786">Thiamine pyrophosphate</keyword>
<dbReference type="GO" id="GO:0030976">
    <property type="term" value="F:thiamine pyrophosphate binding"/>
    <property type="evidence" value="ECO:0007669"/>
    <property type="project" value="InterPro"/>
</dbReference>
<feature type="domain" description="Thiamine pyrophosphate enzyme central" evidence="11">
    <location>
        <begin position="218"/>
        <end position="352"/>
    </location>
</feature>
<dbReference type="InterPro" id="IPR012001">
    <property type="entry name" value="Thiamin_PyroP_enz_TPP-bd_dom"/>
</dbReference>
<dbReference type="InterPro" id="IPR047214">
    <property type="entry name" value="TPP_PDC_IPDC"/>
</dbReference>
<evidence type="ECO:0000256" key="7">
    <source>
        <dbReference type="ARBA" id="ARBA00023239"/>
    </source>
</evidence>
<keyword evidence="15" id="KW-1185">Reference proteome</keyword>
<feature type="binding site" evidence="9">
    <location>
        <position position="491"/>
    </location>
    <ligand>
        <name>Mg(2+)</name>
        <dbReference type="ChEBI" id="CHEBI:18420"/>
    </ligand>
</feature>
<name>A0A5E8B0L6_9ASCO</name>
<dbReference type="GO" id="GO:0000949">
    <property type="term" value="P:aromatic amino acid family catabolic process to alcohol via Ehrlich pathway"/>
    <property type="evidence" value="ECO:0007669"/>
    <property type="project" value="TreeGrafter"/>
</dbReference>
<protein>
    <recommendedName>
        <fullName evidence="16">Pyruvate decarboxylase</fullName>
    </recommendedName>
</protein>
<keyword evidence="7" id="KW-0456">Lyase</keyword>
<dbReference type="Gene3D" id="3.40.50.970">
    <property type="match status" value="2"/>
</dbReference>
<dbReference type="InterPro" id="IPR047213">
    <property type="entry name" value="TPP_PYR_PDC_IPDC-like"/>
</dbReference>
<dbReference type="SUPFAM" id="SSF52518">
    <property type="entry name" value="Thiamin diphosphate-binding fold (THDP-binding)"/>
    <property type="match status" value="2"/>
</dbReference>
<feature type="domain" description="Thiamine pyrophosphate enzyme N-terminal TPP-binding" evidence="13">
    <location>
        <begin position="14"/>
        <end position="116"/>
    </location>
</feature>
<organism evidence="14 15">
    <name type="scientific">Magnusiomyces paraingens</name>
    <dbReference type="NCBI Taxonomy" id="2606893"/>
    <lineage>
        <taxon>Eukaryota</taxon>
        <taxon>Fungi</taxon>
        <taxon>Dikarya</taxon>
        <taxon>Ascomycota</taxon>
        <taxon>Saccharomycotina</taxon>
        <taxon>Dipodascomycetes</taxon>
        <taxon>Dipodascales</taxon>
        <taxon>Dipodascaceae</taxon>
        <taxon>Magnusiomyces</taxon>
    </lineage>
</organism>
<dbReference type="InterPro" id="IPR029061">
    <property type="entry name" value="THDP-binding"/>
</dbReference>
<feature type="binding site" evidence="8">
    <location>
        <position position="35"/>
    </location>
    <ligand>
        <name>pyruvate</name>
        <dbReference type="ChEBI" id="CHEBI:15361"/>
        <label>1</label>
        <note>substrate; ligand shared between two neighboring subunits</note>
    </ligand>
</feature>
<dbReference type="AlphaFoldDB" id="A0A5E8B0L6"/>
<dbReference type="InterPro" id="IPR029035">
    <property type="entry name" value="DHS-like_NAD/FAD-binding_dom"/>
</dbReference>